<comment type="caution">
    <text evidence="3">The sequence shown here is derived from an EMBL/GenBank/DDBJ whole genome shotgun (WGS) entry which is preliminary data.</text>
</comment>
<evidence type="ECO:0000313" key="4">
    <source>
        <dbReference type="Proteomes" id="UP001178507"/>
    </source>
</evidence>
<gene>
    <name evidence="3" type="ORF">EVOR1521_LOCUS3842</name>
</gene>
<feature type="domain" description="J" evidence="2">
    <location>
        <begin position="99"/>
        <end position="175"/>
    </location>
</feature>
<feature type="region of interest" description="Disordered" evidence="1">
    <location>
        <begin position="180"/>
        <end position="207"/>
    </location>
</feature>
<feature type="compositionally biased region" description="Basic residues" evidence="1">
    <location>
        <begin position="180"/>
        <end position="194"/>
    </location>
</feature>
<dbReference type="SUPFAM" id="SSF46565">
    <property type="entry name" value="Chaperone J-domain"/>
    <property type="match status" value="1"/>
</dbReference>
<dbReference type="AlphaFoldDB" id="A0AA36HRY6"/>
<accession>A0AA36HRY6</accession>
<protein>
    <recommendedName>
        <fullName evidence="2">J domain-containing protein</fullName>
    </recommendedName>
</protein>
<evidence type="ECO:0000259" key="2">
    <source>
        <dbReference type="PROSITE" id="PS50076"/>
    </source>
</evidence>
<dbReference type="InterPro" id="IPR001623">
    <property type="entry name" value="DnaJ_domain"/>
</dbReference>
<dbReference type="SMART" id="SM00271">
    <property type="entry name" value="DnaJ"/>
    <property type="match status" value="1"/>
</dbReference>
<name>A0AA36HRY6_9DINO</name>
<proteinExistence type="predicted"/>
<evidence type="ECO:0000256" key="1">
    <source>
        <dbReference type="SAM" id="MobiDB-lite"/>
    </source>
</evidence>
<dbReference type="Pfam" id="PF00226">
    <property type="entry name" value="DnaJ"/>
    <property type="match status" value="1"/>
</dbReference>
<dbReference type="Gene3D" id="1.10.287.110">
    <property type="entry name" value="DnaJ domain"/>
    <property type="match status" value="1"/>
</dbReference>
<sequence length="342" mass="38737">MRRADYALRLPALEIPVGARVSFAQWHVEASAMNDSRYTTEASDLLSDWHLEQLRPDIIRLPRGKAIVWDVKSSEEVCTYFDKRLGEGQDEPPSSAVRQLLRQLDLPTNASKAQIRAAYLRKVKVLHPDVAGKSAEESFCQLKEEYEHAMEEMKQGAHGHGHGHRHARHAHDFHAAHAPHHYSHRHGHGHHRRHWDPNPSKPWKSTTQSGWAADMSITQRRRLVRCSVFEGEMLALKGLASCRCLHLASSLSPCTCSLIRLTMPSLHRGIFRTVELVELRPASFQGRLQKGCLITTRAARPNALCAFEAATTYLLQKLQIAKRSVKALKAQPAWLRVSLRLQ</sequence>
<dbReference type="Proteomes" id="UP001178507">
    <property type="component" value="Unassembled WGS sequence"/>
</dbReference>
<dbReference type="EMBL" id="CAUJNA010000237">
    <property type="protein sequence ID" value="CAJ1374231.1"/>
    <property type="molecule type" value="Genomic_DNA"/>
</dbReference>
<evidence type="ECO:0000313" key="3">
    <source>
        <dbReference type="EMBL" id="CAJ1374231.1"/>
    </source>
</evidence>
<organism evidence="3 4">
    <name type="scientific">Effrenium voratum</name>
    <dbReference type="NCBI Taxonomy" id="2562239"/>
    <lineage>
        <taxon>Eukaryota</taxon>
        <taxon>Sar</taxon>
        <taxon>Alveolata</taxon>
        <taxon>Dinophyceae</taxon>
        <taxon>Suessiales</taxon>
        <taxon>Symbiodiniaceae</taxon>
        <taxon>Effrenium</taxon>
    </lineage>
</organism>
<reference evidence="3" key="1">
    <citation type="submission" date="2023-08" db="EMBL/GenBank/DDBJ databases">
        <authorList>
            <person name="Chen Y."/>
            <person name="Shah S."/>
            <person name="Dougan E. K."/>
            <person name="Thang M."/>
            <person name="Chan C."/>
        </authorList>
    </citation>
    <scope>NUCLEOTIDE SEQUENCE</scope>
</reference>
<dbReference type="PROSITE" id="PS50076">
    <property type="entry name" value="DNAJ_2"/>
    <property type="match status" value="1"/>
</dbReference>
<dbReference type="InterPro" id="IPR036869">
    <property type="entry name" value="J_dom_sf"/>
</dbReference>
<keyword evidence="4" id="KW-1185">Reference proteome</keyword>